<proteinExistence type="predicted"/>
<reference evidence="2" key="1">
    <citation type="submission" date="2023-10" db="EMBL/GenBank/DDBJ databases">
        <authorList>
            <person name="Chen Y."/>
            <person name="Shah S."/>
            <person name="Dougan E. K."/>
            <person name="Thang M."/>
            <person name="Chan C."/>
        </authorList>
    </citation>
    <scope>NUCLEOTIDE SEQUENCE [LARGE SCALE GENOMIC DNA]</scope>
</reference>
<name>A0ABN9QQ22_9DINO</name>
<evidence type="ECO:0000313" key="2">
    <source>
        <dbReference type="EMBL" id="CAK0807140.1"/>
    </source>
</evidence>
<keyword evidence="3" id="KW-1185">Reference proteome</keyword>
<dbReference type="PANTHER" id="PTHR36973">
    <property type="entry name" value="SLL1456 PROTEIN-RELATED"/>
    <property type="match status" value="1"/>
</dbReference>
<dbReference type="Pfam" id="PF05050">
    <property type="entry name" value="Methyltransf_21"/>
    <property type="match status" value="1"/>
</dbReference>
<dbReference type="Gene3D" id="3.40.50.150">
    <property type="entry name" value="Vaccinia Virus protein VP39"/>
    <property type="match status" value="2"/>
</dbReference>
<dbReference type="InterPro" id="IPR029063">
    <property type="entry name" value="SAM-dependent_MTases_sf"/>
</dbReference>
<accession>A0ABN9QQ22</accession>
<sequence length="488" mass="53218">MKHPDCRWAWEGLPDPRLIVEVGGNKGDDLKNLAAMYPGARIHSFEPVGIHFRELERLFGRSSDQVVLHHVGASDSDARVAFRVDGDVAGSSQFGQARSGPTIEYENVSLRDAHELFREVVANESRSIDVLSVNCEGCEYAVLERLLAKGWLDLLKVVQVSWHASSQIQQRVERRCALRAELQRRLRPLYQADFGWEGWSALPRAYAVDERFLGETPVAVVGRANAIPQAQSDLRCAEPGGVPAGAGGLDHELDPHPSHLTWPQTALGDVACEVLSGRSFRVPPGAAGDGPVVVEVGAGDGLGVRFRDLLALHPSARVHSFEPVRALRARLEGEAARRNATNGTRTVWGVGLAAASGRASFRVWGPPGDGWSGRLEEVQLEDAEAALAEVQRREGRAPDLVYLNCEGCEYEVLERLASSGRLASLPRLAVSWHAGGAPWRTRCAVEARLREAHTLARSALSWEFWVLQGVQVHDKLAGGRLVSARSAE</sequence>
<dbReference type="PANTHER" id="PTHR36973:SF4">
    <property type="entry name" value="NODULATION PROTEIN"/>
    <property type="match status" value="1"/>
</dbReference>
<dbReference type="InterPro" id="IPR053188">
    <property type="entry name" value="FkbM_Methyltransferase"/>
</dbReference>
<dbReference type="EMBL" id="CAUYUJ010003858">
    <property type="protein sequence ID" value="CAK0807140.1"/>
    <property type="molecule type" value="Genomic_DNA"/>
</dbReference>
<comment type="caution">
    <text evidence="2">The sequence shown here is derived from an EMBL/GenBank/DDBJ whole genome shotgun (WGS) entry which is preliminary data.</text>
</comment>
<protein>
    <recommendedName>
        <fullName evidence="1">Methyltransferase FkbM domain-containing protein</fullName>
    </recommendedName>
</protein>
<dbReference type="Proteomes" id="UP001189429">
    <property type="component" value="Unassembled WGS sequence"/>
</dbReference>
<feature type="domain" description="Methyltransferase FkbM" evidence="1">
    <location>
        <begin position="21"/>
        <end position="160"/>
    </location>
</feature>
<evidence type="ECO:0000259" key="1">
    <source>
        <dbReference type="Pfam" id="PF05050"/>
    </source>
</evidence>
<dbReference type="SUPFAM" id="SSF53335">
    <property type="entry name" value="S-adenosyl-L-methionine-dependent methyltransferases"/>
    <property type="match status" value="2"/>
</dbReference>
<dbReference type="NCBIfam" id="TIGR01444">
    <property type="entry name" value="fkbM_fam"/>
    <property type="match status" value="1"/>
</dbReference>
<organism evidence="2 3">
    <name type="scientific">Prorocentrum cordatum</name>
    <dbReference type="NCBI Taxonomy" id="2364126"/>
    <lineage>
        <taxon>Eukaryota</taxon>
        <taxon>Sar</taxon>
        <taxon>Alveolata</taxon>
        <taxon>Dinophyceae</taxon>
        <taxon>Prorocentrales</taxon>
        <taxon>Prorocentraceae</taxon>
        <taxon>Prorocentrum</taxon>
    </lineage>
</organism>
<gene>
    <name evidence="2" type="ORF">PCOR1329_LOCUS13105</name>
</gene>
<dbReference type="InterPro" id="IPR006342">
    <property type="entry name" value="FkbM_mtfrase"/>
</dbReference>
<evidence type="ECO:0000313" key="3">
    <source>
        <dbReference type="Proteomes" id="UP001189429"/>
    </source>
</evidence>